<protein>
    <submittedName>
        <fullName evidence="2">Uncharacterized protein</fullName>
    </submittedName>
</protein>
<accession>A0A7J6MKJ8</accession>
<evidence type="ECO:0000256" key="1">
    <source>
        <dbReference type="SAM" id="MobiDB-lite"/>
    </source>
</evidence>
<evidence type="ECO:0000313" key="2">
    <source>
        <dbReference type="EMBL" id="KAF4672004.1"/>
    </source>
</evidence>
<dbReference type="OrthoDB" id="442931at2759"/>
<comment type="caution">
    <text evidence="2">The sequence shown here is derived from an EMBL/GenBank/DDBJ whole genome shotgun (WGS) entry which is preliminary data.</text>
</comment>
<gene>
    <name evidence="2" type="ORF">FOL47_001015</name>
</gene>
<evidence type="ECO:0000313" key="3">
    <source>
        <dbReference type="Proteomes" id="UP000591131"/>
    </source>
</evidence>
<proteinExistence type="predicted"/>
<dbReference type="EMBL" id="JAAPAO010000122">
    <property type="protein sequence ID" value="KAF4672004.1"/>
    <property type="molecule type" value="Genomic_DNA"/>
</dbReference>
<name>A0A7J6MKJ8_PERCH</name>
<reference evidence="2 3" key="1">
    <citation type="submission" date="2020-04" db="EMBL/GenBank/DDBJ databases">
        <title>Perkinsus chesapeaki whole genome sequence.</title>
        <authorList>
            <person name="Bogema D.R."/>
        </authorList>
    </citation>
    <scope>NUCLEOTIDE SEQUENCE [LARGE SCALE GENOMIC DNA]</scope>
    <source>
        <strain evidence="2">ATCC PRA-425</strain>
    </source>
</reference>
<keyword evidence="3" id="KW-1185">Reference proteome</keyword>
<dbReference type="AlphaFoldDB" id="A0A7J6MKJ8"/>
<sequence length="354" mass="38292">MRTYHRGASSRDDDETLKSILAKHPDLLERRGSIRGSISTRCSEGESASQLELAGTTPSRITKRRGTLGCSSSSSLLAPPICSPRRRSSVSETFRVVKGEEGVPTSLETRTVFASESHSRVRRSSVVTFVSESCDAIPGECVQEARPSTHIIPVFDTSSLERMVTSYWRSDYVLCLSSSFTSEQEYRDNRRNSVLSIISDGDESAGPSSSLQSTVPSVPVRRGSLFSVDPTEILGMARTPCFATSPRDVELFKNGGTPKIPRHLVTPHSGKSYSELQRPTPKSPNPTSPTPPAADTSWDMSNLTKSEAAEMLQSLLEATSVGVDPDSRDLANVLIGQLIRAHPDLVAPLGGASR</sequence>
<feature type="region of interest" description="Disordered" evidence="1">
    <location>
        <begin position="253"/>
        <end position="299"/>
    </location>
</feature>
<organism evidence="2 3">
    <name type="scientific">Perkinsus chesapeaki</name>
    <name type="common">Clam parasite</name>
    <name type="synonym">Perkinsus andrewsi</name>
    <dbReference type="NCBI Taxonomy" id="330153"/>
    <lineage>
        <taxon>Eukaryota</taxon>
        <taxon>Sar</taxon>
        <taxon>Alveolata</taxon>
        <taxon>Perkinsozoa</taxon>
        <taxon>Perkinsea</taxon>
        <taxon>Perkinsida</taxon>
        <taxon>Perkinsidae</taxon>
        <taxon>Perkinsus</taxon>
    </lineage>
</organism>
<feature type="compositionally biased region" description="Pro residues" evidence="1">
    <location>
        <begin position="281"/>
        <end position="292"/>
    </location>
</feature>
<dbReference type="Proteomes" id="UP000591131">
    <property type="component" value="Unassembled WGS sequence"/>
</dbReference>